<evidence type="ECO:0000313" key="2">
    <source>
        <dbReference type="Proteomes" id="UP000004982"/>
    </source>
</evidence>
<sequence>MLPSASHRTGTQNKAAVSAECRQDQYSGLTLNQYGVASP</sequence>
<gene>
    <name evidence="1" type="ORF">HMPREF9418_0009</name>
</gene>
<comment type="caution">
    <text evidence="1">The sequence shown here is derived from an EMBL/GenBank/DDBJ whole genome shotgun (WGS) entry which is preliminary data.</text>
</comment>
<protein>
    <submittedName>
        <fullName evidence="1">Uncharacterized protein</fullName>
    </submittedName>
</protein>
<dbReference type="AlphaFoldDB" id="A0AA36UM02"/>
<evidence type="ECO:0000313" key="1">
    <source>
        <dbReference type="EMBL" id="EGQ78568.1"/>
    </source>
</evidence>
<reference evidence="1 2" key="1">
    <citation type="submission" date="2011-05" db="EMBL/GenBank/DDBJ databases">
        <authorList>
            <person name="Muzny D."/>
            <person name="Qin X."/>
            <person name="Deng J."/>
            <person name="Jiang H."/>
            <person name="Liu Y."/>
            <person name="Qu J."/>
            <person name="Song X.-Z."/>
            <person name="Zhang L."/>
            <person name="Thornton R."/>
            <person name="Coyle M."/>
            <person name="Francisco L."/>
            <person name="Jackson L."/>
            <person name="Javaid M."/>
            <person name="Korchina V."/>
            <person name="Kovar C."/>
            <person name="Mata R."/>
            <person name="Mathew T."/>
            <person name="Ngo R."/>
            <person name="Nguyen L."/>
            <person name="Nguyen N."/>
            <person name="Okwuonu G."/>
            <person name="Ongeri F."/>
            <person name="Pham C."/>
            <person name="Simmons D."/>
            <person name="Wilczek-Boney K."/>
            <person name="Hale W."/>
            <person name="Jakkamsetti A."/>
            <person name="Pham P."/>
            <person name="Ruth R."/>
            <person name="San Lucas F."/>
            <person name="Warren J."/>
            <person name="Zhang J."/>
            <person name="Zhao Z."/>
            <person name="Zhou C."/>
            <person name="Zhu D."/>
            <person name="Lee S."/>
            <person name="Bess C."/>
            <person name="Blankenburg K."/>
            <person name="Forbes L."/>
            <person name="Fu Q."/>
            <person name="Gubbala S."/>
            <person name="Hirani K."/>
            <person name="Jayaseelan J.C."/>
            <person name="Lara F."/>
            <person name="Munidasa M."/>
            <person name="Palculict T."/>
            <person name="Patil S."/>
            <person name="Pu L.-L."/>
            <person name="Saada N."/>
            <person name="Tang L."/>
            <person name="Weissenberger G."/>
            <person name="Zhu Y."/>
            <person name="Hemphill L."/>
            <person name="Shang Y."/>
            <person name="Youmans B."/>
            <person name="Ayvaz T."/>
            <person name="Ross M."/>
            <person name="Santibanez J."/>
            <person name="Aqrawi P."/>
            <person name="Gross S."/>
            <person name="Joshi V."/>
            <person name="Fowler G."/>
            <person name="Nazareth L."/>
            <person name="Reid J."/>
            <person name="Worley K."/>
            <person name="Petrosino J."/>
            <person name="Highlander S."/>
            <person name="Gibbs R."/>
        </authorList>
    </citation>
    <scope>NUCLEOTIDE SEQUENCE [LARGE SCALE GENOMIC DNA]</scope>
    <source>
        <strain evidence="1 2">ATCC 33926</strain>
    </source>
</reference>
<name>A0AA36UM02_9NEIS</name>
<dbReference type="Proteomes" id="UP000004982">
    <property type="component" value="Unassembled WGS sequence"/>
</dbReference>
<dbReference type="EMBL" id="AFQE01000001">
    <property type="protein sequence ID" value="EGQ78568.1"/>
    <property type="molecule type" value="Genomic_DNA"/>
</dbReference>
<accession>A0AA36UM02</accession>
<proteinExistence type="predicted"/>
<organism evidence="1 2">
    <name type="scientific">Neisseria macacae ATCC 33926</name>
    <dbReference type="NCBI Taxonomy" id="997348"/>
    <lineage>
        <taxon>Bacteria</taxon>
        <taxon>Pseudomonadati</taxon>
        <taxon>Pseudomonadota</taxon>
        <taxon>Betaproteobacteria</taxon>
        <taxon>Neisseriales</taxon>
        <taxon>Neisseriaceae</taxon>
        <taxon>Neisseria</taxon>
    </lineage>
</organism>